<evidence type="ECO:0000256" key="2">
    <source>
        <dbReference type="SAM" id="MobiDB-lite"/>
    </source>
</evidence>
<protein>
    <recommendedName>
        <fullName evidence="5">Protein kinase domain-containing protein</fullName>
    </recommendedName>
</protein>
<organism evidence="3 4">
    <name type="scientific">Apatococcus fuscideae</name>
    <dbReference type="NCBI Taxonomy" id="2026836"/>
    <lineage>
        <taxon>Eukaryota</taxon>
        <taxon>Viridiplantae</taxon>
        <taxon>Chlorophyta</taxon>
        <taxon>core chlorophytes</taxon>
        <taxon>Trebouxiophyceae</taxon>
        <taxon>Chlorellales</taxon>
        <taxon>Chlorellaceae</taxon>
        <taxon>Apatococcus</taxon>
    </lineage>
</organism>
<dbReference type="GO" id="GO:0005524">
    <property type="term" value="F:ATP binding"/>
    <property type="evidence" value="ECO:0007669"/>
    <property type="project" value="UniProtKB-UniRule"/>
</dbReference>
<keyword evidence="1" id="KW-0547">Nucleotide-binding</keyword>
<dbReference type="Proteomes" id="UP001485043">
    <property type="component" value="Unassembled WGS sequence"/>
</dbReference>
<dbReference type="AlphaFoldDB" id="A0AAW1SRW6"/>
<feature type="region of interest" description="Disordered" evidence="2">
    <location>
        <begin position="38"/>
        <end position="60"/>
    </location>
</feature>
<name>A0AAW1SRW6_9CHLO</name>
<keyword evidence="1" id="KW-0067">ATP-binding</keyword>
<comment type="caution">
    <text evidence="3">The sequence shown here is derived from an EMBL/GenBank/DDBJ whole genome shotgun (WGS) entry which is preliminary data.</text>
</comment>
<evidence type="ECO:0000313" key="3">
    <source>
        <dbReference type="EMBL" id="KAK9855457.1"/>
    </source>
</evidence>
<dbReference type="PROSITE" id="PS00107">
    <property type="entry name" value="PROTEIN_KINASE_ATP"/>
    <property type="match status" value="1"/>
</dbReference>
<dbReference type="Gene3D" id="3.30.200.20">
    <property type="entry name" value="Phosphorylase Kinase, domain 1"/>
    <property type="match status" value="1"/>
</dbReference>
<evidence type="ECO:0008006" key="5">
    <source>
        <dbReference type="Google" id="ProtNLM"/>
    </source>
</evidence>
<gene>
    <name evidence="3" type="ORF">WJX84_004975</name>
</gene>
<keyword evidence="4" id="KW-1185">Reference proteome</keyword>
<proteinExistence type="predicted"/>
<sequence length="143" mass="15665">MLRAGVGQQLTSDPRLVIRTANCVVVIGRYHNDNSAVAEGAGDKRGAHASQLTMWPPPHDSQVLQKPIKQALQSKEVRNVFGFDRDMRQAYNIGKVLGAGSFGVVRTVTHKGNKRKYACKTIPKVPKRGDCTPRYLLKIQAGG</sequence>
<dbReference type="InterPro" id="IPR011009">
    <property type="entry name" value="Kinase-like_dom_sf"/>
</dbReference>
<evidence type="ECO:0000313" key="4">
    <source>
        <dbReference type="Proteomes" id="UP001485043"/>
    </source>
</evidence>
<feature type="binding site" evidence="1">
    <location>
        <position position="120"/>
    </location>
    <ligand>
        <name>ATP</name>
        <dbReference type="ChEBI" id="CHEBI:30616"/>
    </ligand>
</feature>
<dbReference type="InterPro" id="IPR017441">
    <property type="entry name" value="Protein_kinase_ATP_BS"/>
</dbReference>
<dbReference type="SUPFAM" id="SSF56112">
    <property type="entry name" value="Protein kinase-like (PK-like)"/>
    <property type="match status" value="1"/>
</dbReference>
<dbReference type="EMBL" id="JALJOV010001059">
    <property type="protein sequence ID" value="KAK9855457.1"/>
    <property type="molecule type" value="Genomic_DNA"/>
</dbReference>
<evidence type="ECO:0000256" key="1">
    <source>
        <dbReference type="PROSITE-ProRule" id="PRU10141"/>
    </source>
</evidence>
<reference evidence="3 4" key="1">
    <citation type="journal article" date="2024" name="Nat. Commun.">
        <title>Phylogenomics reveals the evolutionary origins of lichenization in chlorophyte algae.</title>
        <authorList>
            <person name="Puginier C."/>
            <person name="Libourel C."/>
            <person name="Otte J."/>
            <person name="Skaloud P."/>
            <person name="Haon M."/>
            <person name="Grisel S."/>
            <person name="Petersen M."/>
            <person name="Berrin J.G."/>
            <person name="Delaux P.M."/>
            <person name="Dal Grande F."/>
            <person name="Keller J."/>
        </authorList>
    </citation>
    <scope>NUCLEOTIDE SEQUENCE [LARGE SCALE GENOMIC DNA]</scope>
    <source>
        <strain evidence="3 4">SAG 2523</strain>
    </source>
</reference>
<accession>A0AAW1SRW6</accession>